<proteinExistence type="predicted"/>
<keyword evidence="2" id="KW-1185">Reference proteome</keyword>
<gene>
    <name evidence="1" type="ORF">MAR_011343</name>
</gene>
<organism evidence="1 2">
    <name type="scientific">Mya arenaria</name>
    <name type="common">Soft-shell clam</name>
    <dbReference type="NCBI Taxonomy" id="6604"/>
    <lineage>
        <taxon>Eukaryota</taxon>
        <taxon>Metazoa</taxon>
        <taxon>Spiralia</taxon>
        <taxon>Lophotrochozoa</taxon>
        <taxon>Mollusca</taxon>
        <taxon>Bivalvia</taxon>
        <taxon>Autobranchia</taxon>
        <taxon>Heteroconchia</taxon>
        <taxon>Euheterodonta</taxon>
        <taxon>Imparidentia</taxon>
        <taxon>Neoheterodontei</taxon>
        <taxon>Myida</taxon>
        <taxon>Myoidea</taxon>
        <taxon>Myidae</taxon>
        <taxon>Mya</taxon>
    </lineage>
</organism>
<name>A0ABY7FXN6_MYAAR</name>
<sequence>MAERPLHCTIKNPVLITLTDLKSEFHSGCRIIDVSLSNIINPEVGEIHFKNSYTAYLTVKAKSKIQDSKDGGEVKWRTCVRKMRLMPSPHVEAGSQDFFVITRKQMSFDLVNVSALRLILQQPSPVWKEFKIEDLKIFRSSESSRPNPLPAWLTDTPDKTTRKKVEQSEEDWYPPPVVKKDADIMGVANLESLSSSLQQLWALSEEVSAQQTNRALGRYEVDGCYEINLLSYT</sequence>
<evidence type="ECO:0000313" key="1">
    <source>
        <dbReference type="EMBL" id="WAR25639.1"/>
    </source>
</evidence>
<accession>A0ABY7FXN6</accession>
<dbReference type="InterPro" id="IPR040235">
    <property type="entry name" value="Nicolin-1"/>
</dbReference>
<evidence type="ECO:0000313" key="2">
    <source>
        <dbReference type="Proteomes" id="UP001164746"/>
    </source>
</evidence>
<dbReference type="EMBL" id="CP111025">
    <property type="protein sequence ID" value="WAR25639.1"/>
    <property type="molecule type" value="Genomic_DNA"/>
</dbReference>
<reference evidence="1" key="1">
    <citation type="submission" date="2022-11" db="EMBL/GenBank/DDBJ databases">
        <title>Centuries of genome instability and evolution in soft-shell clam transmissible cancer (bioRxiv).</title>
        <authorList>
            <person name="Hart S.F.M."/>
            <person name="Yonemitsu M.A."/>
            <person name="Giersch R.M."/>
            <person name="Beal B.F."/>
            <person name="Arriagada G."/>
            <person name="Davis B.W."/>
            <person name="Ostrander E.A."/>
            <person name="Goff S.P."/>
            <person name="Metzger M.J."/>
        </authorList>
    </citation>
    <scope>NUCLEOTIDE SEQUENCE</scope>
    <source>
        <strain evidence="1">MELC-2E11</strain>
        <tissue evidence="1">Siphon/mantle</tissue>
    </source>
</reference>
<protein>
    <submittedName>
        <fullName evidence="1">NICN1-like protein</fullName>
    </submittedName>
</protein>
<dbReference type="Proteomes" id="UP001164746">
    <property type="component" value="Chromosome 14"/>
</dbReference>
<dbReference type="PANTHER" id="PTHR31239">
    <property type="entry name" value="NICOLIN 1"/>
    <property type="match status" value="1"/>
</dbReference>
<dbReference type="PANTHER" id="PTHR31239:SF2">
    <property type="entry name" value="NICOLIN-1"/>
    <property type="match status" value="1"/>
</dbReference>